<keyword evidence="2" id="KW-1185">Reference proteome</keyword>
<dbReference type="GO" id="GO:0008168">
    <property type="term" value="F:methyltransferase activity"/>
    <property type="evidence" value="ECO:0007669"/>
    <property type="project" value="UniProtKB-KW"/>
</dbReference>
<reference evidence="1 2" key="1">
    <citation type="submission" date="2016-11" db="EMBL/GenBank/DDBJ databases">
        <authorList>
            <person name="Jaros S."/>
            <person name="Januszkiewicz K."/>
            <person name="Wedrychowicz H."/>
        </authorList>
    </citation>
    <scope>NUCLEOTIDE SEQUENCE [LARGE SCALE GENOMIC DNA]</scope>
    <source>
        <strain evidence="1 2">DSM 21986</strain>
    </source>
</reference>
<gene>
    <name evidence="1" type="ORF">SAMN05443144_10752</name>
</gene>
<dbReference type="Gene3D" id="3.40.50.150">
    <property type="entry name" value="Vaccinia Virus protein VP39"/>
    <property type="match status" value="1"/>
</dbReference>
<evidence type="ECO:0000313" key="2">
    <source>
        <dbReference type="Proteomes" id="UP000184041"/>
    </source>
</evidence>
<dbReference type="OrthoDB" id="9816564at2"/>
<dbReference type="RefSeq" id="WP_073061954.1">
    <property type="nucleotide sequence ID" value="NZ_FQUS01000007.1"/>
</dbReference>
<dbReference type="AlphaFoldDB" id="A0A1M5AFH6"/>
<proteinExistence type="predicted"/>
<sequence>MPPDSCILCAHSDVRHFYEDDSEHYAGNYCQCRRCRLIFAAPENRPSRDKEFARYETHENDPGDEGYRAFLGQLFHPMNELLKPESKGLDFGSGPGPTLHIMFEEEGHEMRIYDSFYERAPSVFEETYDFITATEVVEHLFHPGKELDRLWSCLRPGGYLGIMTKIAEDNRDFFADWHYRLDYTHVTFFTEKTFRWLSGYWNAALNFPADRVIMFHKPPAENS</sequence>
<dbReference type="SUPFAM" id="SSF53335">
    <property type="entry name" value="S-adenosyl-L-methionine-dependent methyltransferases"/>
    <property type="match status" value="1"/>
</dbReference>
<dbReference type="Proteomes" id="UP000184041">
    <property type="component" value="Unassembled WGS sequence"/>
</dbReference>
<protein>
    <submittedName>
        <fullName evidence="1">Methyltransferase domain-containing protein</fullName>
    </submittedName>
</protein>
<keyword evidence="1" id="KW-0489">Methyltransferase</keyword>
<dbReference type="STRING" id="1194090.SAMN05443144_10752"/>
<name>A0A1M5AFH6_9BACT</name>
<dbReference type="InterPro" id="IPR029063">
    <property type="entry name" value="SAM-dependent_MTases_sf"/>
</dbReference>
<accession>A0A1M5AFH6</accession>
<dbReference type="GO" id="GO:0032259">
    <property type="term" value="P:methylation"/>
    <property type="evidence" value="ECO:0007669"/>
    <property type="project" value="UniProtKB-KW"/>
</dbReference>
<dbReference type="EMBL" id="FQUS01000007">
    <property type="protein sequence ID" value="SHF29050.1"/>
    <property type="molecule type" value="Genomic_DNA"/>
</dbReference>
<evidence type="ECO:0000313" key="1">
    <source>
        <dbReference type="EMBL" id="SHF29050.1"/>
    </source>
</evidence>
<organism evidence="1 2">
    <name type="scientific">Fodinibius roseus</name>
    <dbReference type="NCBI Taxonomy" id="1194090"/>
    <lineage>
        <taxon>Bacteria</taxon>
        <taxon>Pseudomonadati</taxon>
        <taxon>Balneolota</taxon>
        <taxon>Balneolia</taxon>
        <taxon>Balneolales</taxon>
        <taxon>Balneolaceae</taxon>
        <taxon>Fodinibius</taxon>
    </lineage>
</organism>
<keyword evidence="1" id="KW-0808">Transferase</keyword>
<dbReference type="Pfam" id="PF13489">
    <property type="entry name" value="Methyltransf_23"/>
    <property type="match status" value="1"/>
</dbReference>